<dbReference type="SUPFAM" id="SSF56784">
    <property type="entry name" value="HAD-like"/>
    <property type="match status" value="1"/>
</dbReference>
<dbReference type="InterPro" id="IPR023214">
    <property type="entry name" value="HAD_sf"/>
</dbReference>
<gene>
    <name evidence="1" type="ORF">S1361_00865</name>
</gene>
<proteinExistence type="predicted"/>
<dbReference type="NCBIfam" id="TIGR01509">
    <property type="entry name" value="HAD-SF-IA-v3"/>
    <property type="match status" value="1"/>
</dbReference>
<organism evidence="1 2">
    <name type="scientific">Streptomyces cyanogenus</name>
    <dbReference type="NCBI Taxonomy" id="80860"/>
    <lineage>
        <taxon>Bacteria</taxon>
        <taxon>Bacillati</taxon>
        <taxon>Actinomycetota</taxon>
        <taxon>Actinomycetes</taxon>
        <taxon>Kitasatosporales</taxon>
        <taxon>Streptomycetaceae</taxon>
        <taxon>Streptomyces</taxon>
    </lineage>
</organism>
<dbReference type="PANTHER" id="PTHR43611:SF3">
    <property type="entry name" value="FLAVIN MONONUCLEOTIDE HYDROLASE 1, CHLOROPLATIC"/>
    <property type="match status" value="1"/>
</dbReference>
<dbReference type="InterPro" id="IPR006439">
    <property type="entry name" value="HAD-SF_hydro_IA"/>
</dbReference>
<evidence type="ECO:0000313" key="2">
    <source>
        <dbReference type="Proteomes" id="UP000663908"/>
    </source>
</evidence>
<dbReference type="EMBL" id="CP071839">
    <property type="protein sequence ID" value="QTD95870.1"/>
    <property type="molecule type" value="Genomic_DNA"/>
</dbReference>
<dbReference type="InterPro" id="IPR023198">
    <property type="entry name" value="PGP-like_dom2"/>
</dbReference>
<keyword evidence="2" id="KW-1185">Reference proteome</keyword>
<dbReference type="InterPro" id="IPR036412">
    <property type="entry name" value="HAD-like_sf"/>
</dbReference>
<dbReference type="CDD" id="cd02603">
    <property type="entry name" value="HAD_sEH-N_like"/>
    <property type="match status" value="1"/>
</dbReference>
<dbReference type="Gene3D" id="3.40.50.1000">
    <property type="entry name" value="HAD superfamily/HAD-like"/>
    <property type="match status" value="1"/>
</dbReference>
<dbReference type="PANTHER" id="PTHR43611">
    <property type="entry name" value="ALPHA-D-GLUCOSE 1-PHOSPHATE PHOSPHATASE"/>
    <property type="match status" value="1"/>
</dbReference>
<evidence type="ECO:0000313" key="1">
    <source>
        <dbReference type="EMBL" id="QTD95870.1"/>
    </source>
</evidence>
<sequence>MLFDLFGVIACHQRPGALERMAARCGAPADAFVDAYWACRPPYDAAQQTAAAYWTTVLRRLSRPVDTDTIEELRLADIDSWSGVDEHMVTYAQGLRDRAEVAVLSNIPSDHADAFLAAQPWLRNLVLVAFSGKIKAAKPDPAAFHHCVSALRAAPADFLFVDDREENVHAAQALGMNTHLFTQLHQLTAAIDTWLPPRAA</sequence>
<dbReference type="Pfam" id="PF00702">
    <property type="entry name" value="Hydrolase"/>
    <property type="match status" value="1"/>
</dbReference>
<dbReference type="Proteomes" id="UP000663908">
    <property type="component" value="Chromosome"/>
</dbReference>
<dbReference type="Gene3D" id="1.10.150.240">
    <property type="entry name" value="Putative phosphatase, domain 2"/>
    <property type="match status" value="1"/>
</dbReference>
<name>A0ABX7THJ3_STRCY</name>
<accession>A0ABX7THJ3</accession>
<protein>
    <submittedName>
        <fullName evidence="1">D-glucose-1-phosphatase</fullName>
    </submittedName>
</protein>
<reference evidence="1 2" key="1">
    <citation type="submission" date="2021-03" db="EMBL/GenBank/DDBJ databases">
        <title>Complete genome sequence of Streptomyces cyanogenus S136, producer of anticancer angucycline landomycin A.</title>
        <authorList>
            <person name="Hrab P."/>
            <person name="Ruckert C."/>
            <person name="Busche T."/>
            <person name="Ostash I."/>
            <person name="Kalinowski J."/>
            <person name="Fedorenko V."/>
            <person name="Yushchuk O."/>
            <person name="Ostash B."/>
        </authorList>
    </citation>
    <scope>NUCLEOTIDE SEQUENCE [LARGE SCALE GENOMIC DNA]</scope>
    <source>
        <strain evidence="1 2">S136</strain>
    </source>
</reference>